<sequence>MPSGIHNSAPSELAGNLLQTRRTFRHLLRFATGDSDVKADRWHQFDTTSLSSFNYTHMTGYQT</sequence>
<keyword evidence="2" id="KW-1185">Reference proteome</keyword>
<gene>
    <name evidence="1" type="ORF">MJO28_016643</name>
</gene>
<evidence type="ECO:0000313" key="1">
    <source>
        <dbReference type="EMBL" id="KAI7935772.1"/>
    </source>
</evidence>
<accession>A0ACC0DNR2</accession>
<dbReference type="Proteomes" id="UP001060170">
    <property type="component" value="Chromosome 18"/>
</dbReference>
<protein>
    <submittedName>
        <fullName evidence="1">Uncharacterized protein</fullName>
    </submittedName>
</protein>
<dbReference type="EMBL" id="CM045882">
    <property type="protein sequence ID" value="KAI7935772.1"/>
    <property type="molecule type" value="Genomic_DNA"/>
</dbReference>
<comment type="caution">
    <text evidence="1">The sequence shown here is derived from an EMBL/GenBank/DDBJ whole genome shotgun (WGS) entry which is preliminary data.</text>
</comment>
<proteinExistence type="predicted"/>
<reference evidence="2" key="2">
    <citation type="journal article" date="2018" name="Mol. Plant Microbe Interact.">
        <title>Genome sequence resources for the wheat stripe rust pathogen (Puccinia striiformis f. sp. tritici) and the barley stripe rust pathogen (Puccinia striiformis f. sp. hordei).</title>
        <authorList>
            <person name="Xia C."/>
            <person name="Wang M."/>
            <person name="Yin C."/>
            <person name="Cornejo O.E."/>
            <person name="Hulbert S.H."/>
            <person name="Chen X."/>
        </authorList>
    </citation>
    <scope>NUCLEOTIDE SEQUENCE [LARGE SCALE GENOMIC DNA]</scope>
    <source>
        <strain evidence="2">93-210</strain>
    </source>
</reference>
<name>A0ACC0DNR2_9BASI</name>
<organism evidence="1 2">
    <name type="scientific">Puccinia striiformis f. sp. tritici</name>
    <dbReference type="NCBI Taxonomy" id="168172"/>
    <lineage>
        <taxon>Eukaryota</taxon>
        <taxon>Fungi</taxon>
        <taxon>Dikarya</taxon>
        <taxon>Basidiomycota</taxon>
        <taxon>Pucciniomycotina</taxon>
        <taxon>Pucciniomycetes</taxon>
        <taxon>Pucciniales</taxon>
        <taxon>Pucciniaceae</taxon>
        <taxon>Puccinia</taxon>
    </lineage>
</organism>
<reference evidence="1 2" key="3">
    <citation type="journal article" date="2022" name="Microbiol. Spectr.">
        <title>Folding features and dynamics of 3D genome architecture in plant fungal pathogens.</title>
        <authorList>
            <person name="Xia C."/>
        </authorList>
    </citation>
    <scope>NUCLEOTIDE SEQUENCE [LARGE SCALE GENOMIC DNA]</scope>
    <source>
        <strain evidence="1 2">93-210</strain>
    </source>
</reference>
<reference evidence="2" key="1">
    <citation type="journal article" date="2018" name="BMC Genomics">
        <title>Genomic insights into host adaptation between the wheat stripe rust pathogen (Puccinia striiformis f. sp. tritici) and the barley stripe rust pathogen (Puccinia striiformis f. sp. hordei).</title>
        <authorList>
            <person name="Xia C."/>
            <person name="Wang M."/>
            <person name="Yin C."/>
            <person name="Cornejo O.E."/>
            <person name="Hulbert S.H."/>
            <person name="Chen X."/>
        </authorList>
    </citation>
    <scope>NUCLEOTIDE SEQUENCE [LARGE SCALE GENOMIC DNA]</scope>
    <source>
        <strain evidence="2">93-210</strain>
    </source>
</reference>
<evidence type="ECO:0000313" key="2">
    <source>
        <dbReference type="Proteomes" id="UP001060170"/>
    </source>
</evidence>